<sequence length="161" mass="18916">MLFLQFITSNKANIREEIFMSVERDIMIDALKTIVIPELREKGFKGSFPHFRRITDKKIDILTFQFDKYGGGFRLEIAVCSPEGLTHDWGEKVTPNKVTAYHLNIQNRKTILDNGNWFRYDKKTFFGSVYKKVASKVLKSFKKAEEYWANAEFRQFNINSN</sequence>
<reference evidence="1 2" key="1">
    <citation type="submission" date="2019-12" db="EMBL/GenBank/DDBJ databases">
        <authorList>
            <person name="Huq M.A."/>
        </authorList>
    </citation>
    <scope>NUCLEOTIDE SEQUENCE [LARGE SCALE GENOMIC DNA]</scope>
    <source>
        <strain evidence="1 2">MAH-34</strain>
    </source>
</reference>
<keyword evidence="2" id="KW-1185">Reference proteome</keyword>
<evidence type="ECO:0000313" key="2">
    <source>
        <dbReference type="Proteomes" id="UP000467637"/>
    </source>
</evidence>
<name>A0ABW9U1A3_9BACL</name>
<dbReference type="EMBL" id="WSEM01000002">
    <property type="protein sequence ID" value="MVQ33218.1"/>
    <property type="molecule type" value="Genomic_DNA"/>
</dbReference>
<evidence type="ECO:0000313" key="1">
    <source>
        <dbReference type="EMBL" id="MVQ33218.1"/>
    </source>
</evidence>
<proteinExistence type="predicted"/>
<comment type="caution">
    <text evidence="1">The sequence shown here is derived from an EMBL/GenBank/DDBJ whole genome shotgun (WGS) entry which is preliminary data.</text>
</comment>
<accession>A0ABW9U1A3</accession>
<dbReference type="Pfam" id="PF14137">
    <property type="entry name" value="DUF4304"/>
    <property type="match status" value="1"/>
</dbReference>
<protein>
    <submittedName>
        <fullName evidence="1">DUF4304 domain-containing protein</fullName>
    </submittedName>
</protein>
<organism evidence="1 2">
    <name type="scientific">Paenibacillus anseongense</name>
    <dbReference type="NCBI Taxonomy" id="2682845"/>
    <lineage>
        <taxon>Bacteria</taxon>
        <taxon>Bacillati</taxon>
        <taxon>Bacillota</taxon>
        <taxon>Bacilli</taxon>
        <taxon>Bacillales</taxon>
        <taxon>Paenibacillaceae</taxon>
        <taxon>Paenibacillus</taxon>
    </lineage>
</organism>
<dbReference type="InterPro" id="IPR025412">
    <property type="entry name" value="DUF4304"/>
</dbReference>
<gene>
    <name evidence="1" type="ORF">GON05_01005</name>
</gene>
<dbReference type="Proteomes" id="UP000467637">
    <property type="component" value="Unassembled WGS sequence"/>
</dbReference>